<dbReference type="PANTHER" id="PTHR33695:SF1">
    <property type="entry name" value="LIPOPROTEIN SIGNAL PEPTIDASE"/>
    <property type="match status" value="1"/>
</dbReference>
<dbReference type="HAMAP" id="MF_00161">
    <property type="entry name" value="LspA"/>
    <property type="match status" value="1"/>
</dbReference>
<feature type="active site" evidence="9">
    <location>
        <position position="111"/>
    </location>
</feature>
<gene>
    <name evidence="9 12" type="primary">lspA</name>
    <name evidence="12" type="ORF">HH215_24430</name>
</gene>
<evidence type="ECO:0000256" key="5">
    <source>
        <dbReference type="ARBA" id="ARBA00022750"/>
    </source>
</evidence>
<comment type="subcellular location">
    <subcellularLocation>
        <location evidence="9">Cell membrane</location>
        <topology evidence="9">Multi-pass membrane protein</topology>
    </subcellularLocation>
</comment>
<keyword evidence="7 9" id="KW-1133">Transmembrane helix</keyword>
<keyword evidence="13" id="KW-1185">Reference proteome</keyword>
<dbReference type="NCBIfam" id="TIGR00077">
    <property type="entry name" value="lspA"/>
    <property type="match status" value="1"/>
</dbReference>
<dbReference type="RefSeq" id="WP_169282264.1">
    <property type="nucleotide sequence ID" value="NZ_CP051680.1"/>
</dbReference>
<dbReference type="GO" id="GO:0006508">
    <property type="term" value="P:proteolysis"/>
    <property type="evidence" value="ECO:0007669"/>
    <property type="project" value="UniProtKB-KW"/>
</dbReference>
<keyword evidence="6 9" id="KW-0378">Hydrolase</keyword>
<evidence type="ECO:0000256" key="7">
    <source>
        <dbReference type="ARBA" id="ARBA00022989"/>
    </source>
</evidence>
<keyword evidence="3 9" id="KW-0645">Protease</keyword>
<feature type="active site" evidence="9">
    <location>
        <position position="125"/>
    </location>
</feature>
<sequence length="154" mass="17100">MYFYLIIAAALVIDIATKIAIRMHLELGETTEILGGGFRLIHLVNTGSTGNLFHGWGRALAILVILLTGIALYMRRQGKLRGTYMQVCVALIIGGALGNAVDRIVYNHVTDFLFFSEAATMNFADIWVFTGLFLLVVRQLFLTFKPSSTQVKKM</sequence>
<dbReference type="PANTHER" id="PTHR33695">
    <property type="entry name" value="LIPOPROTEIN SIGNAL PEPTIDASE"/>
    <property type="match status" value="1"/>
</dbReference>
<evidence type="ECO:0000313" key="12">
    <source>
        <dbReference type="EMBL" id="QJD86012.1"/>
    </source>
</evidence>
<evidence type="ECO:0000256" key="4">
    <source>
        <dbReference type="ARBA" id="ARBA00022692"/>
    </source>
</evidence>
<protein>
    <recommendedName>
        <fullName evidence="9">Lipoprotein signal peptidase</fullName>
        <ecNumber evidence="9">3.4.23.36</ecNumber>
    </recommendedName>
    <alternativeName>
        <fullName evidence="9">Prolipoprotein signal peptidase</fullName>
    </alternativeName>
    <alternativeName>
        <fullName evidence="9">Signal peptidase II</fullName>
        <shortName evidence="9">SPase II</shortName>
    </alternativeName>
</protein>
<evidence type="ECO:0000256" key="2">
    <source>
        <dbReference type="ARBA" id="ARBA00022475"/>
    </source>
</evidence>
<dbReference type="PROSITE" id="PS00855">
    <property type="entry name" value="SPASE_II"/>
    <property type="match status" value="1"/>
</dbReference>
<comment type="caution">
    <text evidence="9">Lacks conserved residue(s) required for the propagation of feature annotation.</text>
</comment>
<keyword evidence="4 9" id="KW-0812">Transmembrane</keyword>
<dbReference type="GO" id="GO:0005886">
    <property type="term" value="C:plasma membrane"/>
    <property type="evidence" value="ECO:0007669"/>
    <property type="project" value="UniProtKB-SubCell"/>
</dbReference>
<evidence type="ECO:0000256" key="10">
    <source>
        <dbReference type="RuleBase" id="RU000594"/>
    </source>
</evidence>
<evidence type="ECO:0000256" key="6">
    <source>
        <dbReference type="ARBA" id="ARBA00022801"/>
    </source>
</evidence>
<proteinExistence type="inferred from homology"/>
<dbReference type="EC" id="3.4.23.36" evidence="9"/>
<evidence type="ECO:0000256" key="3">
    <source>
        <dbReference type="ARBA" id="ARBA00022670"/>
    </source>
</evidence>
<feature type="transmembrane region" description="Helical" evidence="9">
    <location>
        <begin position="126"/>
        <end position="144"/>
    </location>
</feature>
<dbReference type="EMBL" id="CP051680">
    <property type="protein sequence ID" value="QJD86012.1"/>
    <property type="molecule type" value="Genomic_DNA"/>
</dbReference>
<dbReference type="GO" id="GO:0004190">
    <property type="term" value="F:aspartic-type endopeptidase activity"/>
    <property type="evidence" value="ECO:0007669"/>
    <property type="project" value="UniProtKB-UniRule"/>
</dbReference>
<evidence type="ECO:0000256" key="9">
    <source>
        <dbReference type="HAMAP-Rule" id="MF_00161"/>
    </source>
</evidence>
<comment type="similarity">
    <text evidence="1 9 11">Belongs to the peptidase A8 family.</text>
</comment>
<dbReference type="PRINTS" id="PR00781">
    <property type="entry name" value="LIPOSIGPTASE"/>
</dbReference>
<accession>A0A7Z2VN26</accession>
<comment type="function">
    <text evidence="9 10">This protein specifically catalyzes the removal of signal peptides from prolipoproteins.</text>
</comment>
<dbReference type="KEGG" id="cheb:HH215_24430"/>
<evidence type="ECO:0000256" key="1">
    <source>
        <dbReference type="ARBA" id="ARBA00006139"/>
    </source>
</evidence>
<comment type="pathway">
    <text evidence="9">Protein modification; lipoprotein biosynthesis (signal peptide cleavage).</text>
</comment>
<evidence type="ECO:0000313" key="13">
    <source>
        <dbReference type="Proteomes" id="UP000502248"/>
    </source>
</evidence>
<reference evidence="12 13" key="1">
    <citation type="submission" date="2020-04" db="EMBL/GenBank/DDBJ databases">
        <title>Genome sequencing of novel species.</title>
        <authorList>
            <person name="Heo J."/>
            <person name="Kim S.-J."/>
            <person name="Kim J.-S."/>
            <person name="Hong S.-B."/>
            <person name="Kwon S.-W."/>
        </authorList>
    </citation>
    <scope>NUCLEOTIDE SEQUENCE [LARGE SCALE GENOMIC DNA]</scope>
    <source>
        <strain evidence="12 13">MFER-1</strain>
    </source>
</reference>
<dbReference type="UniPathway" id="UPA00665"/>
<feature type="transmembrane region" description="Helical" evidence="9">
    <location>
        <begin position="55"/>
        <end position="74"/>
    </location>
</feature>
<evidence type="ECO:0000256" key="11">
    <source>
        <dbReference type="RuleBase" id="RU004181"/>
    </source>
</evidence>
<evidence type="ECO:0000256" key="8">
    <source>
        <dbReference type="ARBA" id="ARBA00023136"/>
    </source>
</evidence>
<dbReference type="AlphaFoldDB" id="A0A7Z2VN26"/>
<keyword evidence="5 9" id="KW-0064">Aspartyl protease</keyword>
<dbReference type="Pfam" id="PF01252">
    <property type="entry name" value="Peptidase_A8"/>
    <property type="match status" value="1"/>
</dbReference>
<comment type="catalytic activity">
    <reaction evidence="9 10">
        <text>Release of signal peptides from bacterial membrane prolipoproteins. Hydrolyzes -Xaa-Yaa-Zaa-|-(S,diacylglyceryl)Cys-, in which Xaa is hydrophobic (preferably Leu), and Yaa (Ala or Ser) and Zaa (Gly or Ala) have small, neutral side chains.</text>
        <dbReference type="EC" id="3.4.23.36"/>
    </reaction>
</comment>
<keyword evidence="2 9" id="KW-1003">Cell membrane</keyword>
<name>A0A7Z2VN26_9BACL</name>
<dbReference type="Proteomes" id="UP000502248">
    <property type="component" value="Chromosome"/>
</dbReference>
<dbReference type="InterPro" id="IPR001872">
    <property type="entry name" value="Peptidase_A8"/>
</dbReference>
<feature type="transmembrane region" description="Helical" evidence="9">
    <location>
        <begin position="86"/>
        <end position="106"/>
    </location>
</feature>
<keyword evidence="8 9" id="KW-0472">Membrane</keyword>
<organism evidence="12 13">
    <name type="scientific">Cohnella herbarum</name>
    <dbReference type="NCBI Taxonomy" id="2728023"/>
    <lineage>
        <taxon>Bacteria</taxon>
        <taxon>Bacillati</taxon>
        <taxon>Bacillota</taxon>
        <taxon>Bacilli</taxon>
        <taxon>Bacillales</taxon>
        <taxon>Paenibacillaceae</taxon>
        <taxon>Cohnella</taxon>
    </lineage>
</organism>